<dbReference type="InterPro" id="IPR003594">
    <property type="entry name" value="HATPase_dom"/>
</dbReference>
<name>A0A1I0Y2B3_9FIRM</name>
<evidence type="ECO:0000256" key="4">
    <source>
        <dbReference type="ARBA" id="ARBA00018672"/>
    </source>
</evidence>
<dbReference type="GO" id="GO:0000155">
    <property type="term" value="F:phosphorelay sensor kinase activity"/>
    <property type="evidence" value="ECO:0007669"/>
    <property type="project" value="InterPro"/>
</dbReference>
<evidence type="ECO:0000313" key="13">
    <source>
        <dbReference type="EMBL" id="SFB06343.1"/>
    </source>
</evidence>
<evidence type="ECO:0000256" key="7">
    <source>
        <dbReference type="ARBA" id="ARBA00022777"/>
    </source>
</evidence>
<dbReference type="CDD" id="cd17546">
    <property type="entry name" value="REC_hyHK_CKI1_RcsC-like"/>
    <property type="match status" value="1"/>
</dbReference>
<feature type="domain" description="Response regulatory" evidence="12">
    <location>
        <begin position="833"/>
        <end position="953"/>
    </location>
</feature>
<dbReference type="GO" id="GO:0016020">
    <property type="term" value="C:membrane"/>
    <property type="evidence" value="ECO:0007669"/>
    <property type="project" value="UniProtKB-SubCell"/>
</dbReference>
<dbReference type="PANTHER" id="PTHR45339">
    <property type="entry name" value="HYBRID SIGNAL TRANSDUCTION HISTIDINE KINASE J"/>
    <property type="match status" value="1"/>
</dbReference>
<dbReference type="SMART" id="SM00448">
    <property type="entry name" value="REC"/>
    <property type="match status" value="2"/>
</dbReference>
<dbReference type="FunFam" id="3.30.565.10:FF:000006">
    <property type="entry name" value="Sensor histidine kinase WalK"/>
    <property type="match status" value="1"/>
</dbReference>
<evidence type="ECO:0000259" key="12">
    <source>
        <dbReference type="PROSITE" id="PS50110"/>
    </source>
</evidence>
<dbReference type="SUPFAM" id="SSF52172">
    <property type="entry name" value="CheY-like"/>
    <property type="match status" value="2"/>
</dbReference>
<evidence type="ECO:0000256" key="2">
    <source>
        <dbReference type="ARBA" id="ARBA00004370"/>
    </source>
</evidence>
<dbReference type="RefSeq" id="WP_177205600.1">
    <property type="nucleotide sequence ID" value="NZ_FOJY01000008.1"/>
</dbReference>
<evidence type="ECO:0000256" key="5">
    <source>
        <dbReference type="ARBA" id="ARBA00022553"/>
    </source>
</evidence>
<evidence type="ECO:0000256" key="8">
    <source>
        <dbReference type="ARBA" id="ARBA00023012"/>
    </source>
</evidence>
<dbReference type="Gene3D" id="3.40.50.2300">
    <property type="match status" value="2"/>
</dbReference>
<dbReference type="SUPFAM" id="SSF47384">
    <property type="entry name" value="Homodimeric domain of signal transducing histidine kinase"/>
    <property type="match status" value="1"/>
</dbReference>
<dbReference type="InterPro" id="IPR036890">
    <property type="entry name" value="HATPase_C_sf"/>
</dbReference>
<dbReference type="InterPro" id="IPR011006">
    <property type="entry name" value="CheY-like_superfamily"/>
</dbReference>
<feature type="modified residue" description="4-aspartylphosphate" evidence="10">
    <location>
        <position position="1021"/>
    </location>
</feature>
<dbReference type="InterPro" id="IPR003661">
    <property type="entry name" value="HisK_dim/P_dom"/>
</dbReference>
<keyword evidence="6" id="KW-0808">Transferase</keyword>
<proteinExistence type="predicted"/>
<feature type="domain" description="Histidine kinase" evidence="11">
    <location>
        <begin position="592"/>
        <end position="816"/>
    </location>
</feature>
<gene>
    <name evidence="13" type="ORF">SAMN05216249_10842</name>
</gene>
<keyword evidence="7 13" id="KW-0418">Kinase</keyword>
<dbReference type="PRINTS" id="PR00344">
    <property type="entry name" value="BCTRLSENSOR"/>
</dbReference>
<protein>
    <recommendedName>
        <fullName evidence="4">Stage 0 sporulation protein A homolog</fullName>
        <ecNumber evidence="3">2.7.13.3</ecNumber>
    </recommendedName>
</protein>
<dbReference type="Pfam" id="PF02518">
    <property type="entry name" value="HATPase_c"/>
    <property type="match status" value="1"/>
</dbReference>
<dbReference type="Proteomes" id="UP000198838">
    <property type="component" value="Unassembled WGS sequence"/>
</dbReference>
<evidence type="ECO:0000256" key="1">
    <source>
        <dbReference type="ARBA" id="ARBA00000085"/>
    </source>
</evidence>
<dbReference type="InterPro" id="IPR036097">
    <property type="entry name" value="HisK_dim/P_sf"/>
</dbReference>
<organism evidence="13 14">
    <name type="scientific">Acetitomaculum ruminis DSM 5522</name>
    <dbReference type="NCBI Taxonomy" id="1120918"/>
    <lineage>
        <taxon>Bacteria</taxon>
        <taxon>Bacillati</taxon>
        <taxon>Bacillota</taxon>
        <taxon>Clostridia</taxon>
        <taxon>Lachnospirales</taxon>
        <taxon>Lachnospiraceae</taxon>
        <taxon>Acetitomaculum</taxon>
    </lineage>
</organism>
<dbReference type="InterPro" id="IPR005467">
    <property type="entry name" value="His_kinase_dom"/>
</dbReference>
<reference evidence="13 14" key="1">
    <citation type="submission" date="2016-10" db="EMBL/GenBank/DDBJ databases">
        <authorList>
            <person name="de Groot N.N."/>
        </authorList>
    </citation>
    <scope>NUCLEOTIDE SEQUENCE [LARGE SCALE GENOMIC DNA]</scope>
    <source>
        <strain evidence="13 14">DSM 5522</strain>
    </source>
</reference>
<dbReference type="PROSITE" id="PS50110">
    <property type="entry name" value="RESPONSE_REGULATORY"/>
    <property type="match status" value="2"/>
</dbReference>
<accession>A0A1I0Y2B3</accession>
<dbReference type="SMART" id="SM00388">
    <property type="entry name" value="HisKA"/>
    <property type="match status" value="1"/>
</dbReference>
<dbReference type="SMART" id="SM00387">
    <property type="entry name" value="HATPase_c"/>
    <property type="match status" value="1"/>
</dbReference>
<dbReference type="Pfam" id="PF00512">
    <property type="entry name" value="HisKA"/>
    <property type="match status" value="1"/>
</dbReference>
<evidence type="ECO:0000256" key="3">
    <source>
        <dbReference type="ARBA" id="ARBA00012438"/>
    </source>
</evidence>
<dbReference type="STRING" id="1120918.SAMN05216249_10842"/>
<dbReference type="Gene3D" id="1.10.287.130">
    <property type="match status" value="1"/>
</dbReference>
<dbReference type="AlphaFoldDB" id="A0A1I0Y2B3"/>
<dbReference type="InterPro" id="IPR001789">
    <property type="entry name" value="Sig_transdc_resp-reg_receiver"/>
</dbReference>
<keyword evidence="8" id="KW-0902">Two-component regulatory system</keyword>
<comment type="caution">
    <text evidence="10">Lacks conserved residue(s) required for the propagation of feature annotation.</text>
</comment>
<feature type="domain" description="Response regulatory" evidence="12">
    <location>
        <begin position="969"/>
        <end position="1090"/>
    </location>
</feature>
<comment type="catalytic activity">
    <reaction evidence="1">
        <text>ATP + protein L-histidine = ADP + protein N-phospho-L-histidine.</text>
        <dbReference type="EC" id="2.7.13.3"/>
    </reaction>
</comment>
<dbReference type="SUPFAM" id="SSF55874">
    <property type="entry name" value="ATPase domain of HSP90 chaperone/DNA topoisomerase II/histidine kinase"/>
    <property type="match status" value="1"/>
</dbReference>
<dbReference type="InterPro" id="IPR004358">
    <property type="entry name" value="Sig_transdc_His_kin-like_C"/>
</dbReference>
<dbReference type="Pfam" id="PF00072">
    <property type="entry name" value="Response_reg"/>
    <property type="match status" value="1"/>
</dbReference>
<evidence type="ECO:0000256" key="10">
    <source>
        <dbReference type="PROSITE-ProRule" id="PRU00169"/>
    </source>
</evidence>
<evidence type="ECO:0000313" key="14">
    <source>
        <dbReference type="Proteomes" id="UP000198838"/>
    </source>
</evidence>
<keyword evidence="5 10" id="KW-0597">Phosphoprotein</keyword>
<dbReference type="Gene3D" id="3.30.565.10">
    <property type="entry name" value="Histidine kinase-like ATPase, C-terminal domain"/>
    <property type="match status" value="1"/>
</dbReference>
<comment type="subcellular location">
    <subcellularLocation>
        <location evidence="2">Membrane</location>
    </subcellularLocation>
</comment>
<sequence>MTDGILGRNDYQLYKKMLKSMIDGNGFVCLIDVENDSFIVMAKDDQYNNLDLTVDKSYENYSKINIEISKKYISQDYVEEKIKKSSLDYLKSALKEKPEFYQEYKTGKNQWKREKFSLVECDSNGQPSKILYYLKDITYEKREEEKQIHASLIDVFCAEYSTIFKFNVEDDSYDCIRINNRARSLFPKRVENCKTCSELIGNFNLDIIFRNDKEEFSEFLNPKGLIDKLKYKDFIISNFRIKINEELMFYQVKAVPLRTNWNIKEVIVGFACVDDSVRKEVYNRKNAEVILAHERQYKQAITSDVLGMFEYNLTKGEVLKASWGNAKDSQKILFTALDIHKIHDYDEYMKKWTDYFVESKVAVIPDRKEMIKQYHENTRELQYEIWSHDSTGRRMYLRLAFFLTKDNFTEDIMALETLRDITREKVASDRNLYQMDIIEGLADDYDSVHMVDANTDSFHTVRMGKEISDFFKKFLNPNTTYTQAIGYYTQNRVHPEDREYFRRNTVLEHVKEEMAKEQNFSFRYRALINGNVRYFTVKIARLGKNFSADKFIVGFALVDESVRKEMQQKQLLMDALSQAEHANRAKTEFLSNMSHDIRTPMNAIIGFTTIARDNIKDMVKVRDSLNKIKVSSNHLMSLINDVLDMSRIESGRLRIEEKENSLVDIVGGVMTVLKSQIEDRQHNFHIDIDKVKDDRILCDKVRLNQVLVNLLGNAIKFTPKNGNILLKVEQKPSELKAYGKYEFVVKDDGIGMSQSFVEKIYTPFERENNTTVSGIPGTGLGMSITKSIVETMGGSIAVKSKKGEGTEFRVTLEFKVAQTQEKEDFYAQLRGKKVLLVENNKIALERLEAMLISMSLKVDIVENSQNALEYIEHSIDIDESYYAIISEYAIVKDNNYKLVDDVIEKAGEEVKIILLTDYEVDKETISAVLDKVTGVCSKPVFISDLRSKLLNSKSEKDDKKGVMFLDGKKILVVEDNELNQEIAYEILHSAGARVDVAENGAVAINMISRKGCSYYDIVLMDIQMPVMDGYEATRCIRQLEGRAKRKLPIIVMSANVFEDARIKAREAGVTGYITKPINVNNLIRALQQVSS</sequence>
<dbReference type="EMBL" id="FOJY01000008">
    <property type="protein sequence ID" value="SFB06343.1"/>
    <property type="molecule type" value="Genomic_DNA"/>
</dbReference>
<dbReference type="EC" id="2.7.13.3" evidence="3"/>
<evidence type="ECO:0000256" key="9">
    <source>
        <dbReference type="ARBA" id="ARBA00024867"/>
    </source>
</evidence>
<comment type="function">
    <text evidence="9">May play the central regulatory role in sporulation. It may be an element of the effector pathway responsible for the activation of sporulation genes in response to nutritional stress. Spo0A may act in concert with spo0H (a sigma factor) to control the expression of some genes that are critical to the sporulation process.</text>
</comment>
<evidence type="ECO:0000259" key="11">
    <source>
        <dbReference type="PROSITE" id="PS50109"/>
    </source>
</evidence>
<dbReference type="CDD" id="cd00082">
    <property type="entry name" value="HisKA"/>
    <property type="match status" value="1"/>
</dbReference>
<dbReference type="PROSITE" id="PS50109">
    <property type="entry name" value="HIS_KIN"/>
    <property type="match status" value="1"/>
</dbReference>
<keyword evidence="14" id="KW-1185">Reference proteome</keyword>
<dbReference type="PANTHER" id="PTHR45339:SF5">
    <property type="entry name" value="HISTIDINE KINASE"/>
    <property type="match status" value="1"/>
</dbReference>
<evidence type="ECO:0000256" key="6">
    <source>
        <dbReference type="ARBA" id="ARBA00022679"/>
    </source>
</evidence>